<dbReference type="OrthoDB" id="1364128at2"/>
<dbReference type="EMBL" id="FNQM01000058">
    <property type="protein sequence ID" value="SEB07792.1"/>
    <property type="molecule type" value="Genomic_DNA"/>
</dbReference>
<dbReference type="PANTHER" id="PTHR39332:SF7">
    <property type="entry name" value="SRPBCC FAMILY PROTEIN"/>
    <property type="match status" value="1"/>
</dbReference>
<dbReference type="SUPFAM" id="SSF55961">
    <property type="entry name" value="Bet v1-like"/>
    <property type="match status" value="1"/>
</dbReference>
<organism evidence="2 3">
    <name type="scientific">Rubrimonas cliftonensis</name>
    <dbReference type="NCBI Taxonomy" id="89524"/>
    <lineage>
        <taxon>Bacteria</taxon>
        <taxon>Pseudomonadati</taxon>
        <taxon>Pseudomonadota</taxon>
        <taxon>Alphaproteobacteria</taxon>
        <taxon>Rhodobacterales</taxon>
        <taxon>Paracoccaceae</taxon>
        <taxon>Rubrimonas</taxon>
    </lineage>
</organism>
<dbReference type="Pfam" id="PF10604">
    <property type="entry name" value="Polyketide_cyc2"/>
    <property type="match status" value="1"/>
</dbReference>
<proteinExistence type="predicted"/>
<gene>
    <name evidence="2" type="ORF">SAMN05444370_1582</name>
</gene>
<dbReference type="InterPro" id="IPR023393">
    <property type="entry name" value="START-like_dom_sf"/>
</dbReference>
<evidence type="ECO:0000313" key="3">
    <source>
        <dbReference type="Proteomes" id="UP000198703"/>
    </source>
</evidence>
<dbReference type="AlphaFoldDB" id="A0A1H4GGE8"/>
<reference evidence="2 3" key="1">
    <citation type="submission" date="2016-10" db="EMBL/GenBank/DDBJ databases">
        <authorList>
            <person name="de Groot N.N."/>
        </authorList>
    </citation>
    <scope>NUCLEOTIDE SEQUENCE [LARGE SCALE GENOMIC DNA]</scope>
    <source>
        <strain evidence="2 3">DSM 15345</strain>
    </source>
</reference>
<accession>A0A1H4GGE8</accession>
<dbReference type="RefSeq" id="WP_093257045.1">
    <property type="nucleotide sequence ID" value="NZ_FNQM01000058.1"/>
</dbReference>
<dbReference type="CDD" id="cd07821">
    <property type="entry name" value="PYR_PYL_RCAR_like"/>
    <property type="match status" value="1"/>
</dbReference>
<dbReference type="PANTHER" id="PTHR39332">
    <property type="entry name" value="BLL4707 PROTEIN"/>
    <property type="match status" value="1"/>
</dbReference>
<protein>
    <submittedName>
        <fullName evidence="2">Polyketide cyclase / dehydrase and lipid transport</fullName>
    </submittedName>
</protein>
<feature type="region of interest" description="Disordered" evidence="1">
    <location>
        <begin position="1"/>
        <end position="22"/>
    </location>
</feature>
<evidence type="ECO:0000313" key="2">
    <source>
        <dbReference type="EMBL" id="SEB07792.1"/>
    </source>
</evidence>
<dbReference type="Proteomes" id="UP000198703">
    <property type="component" value="Unassembled WGS sequence"/>
</dbReference>
<evidence type="ECO:0000256" key="1">
    <source>
        <dbReference type="SAM" id="MobiDB-lite"/>
    </source>
</evidence>
<keyword evidence="3" id="KW-1185">Reference proteome</keyword>
<dbReference type="STRING" id="89524.SAMN05444370_1582"/>
<dbReference type="Gene3D" id="3.30.530.20">
    <property type="match status" value="1"/>
</dbReference>
<sequence length="156" mass="17115">MNETPNDRAADRAADRAEEPTRDRIQRMVDLNATPEAVWAVIGDFSDMGWHPLVRETAPAEIEGAAYRHVTLDDGEVFMERLAETGPRHMTYEIVDAPLPISDHIATLSVTAQGAGCRVFWSALYEPHDGADAWCDKLVAGFYEAGLAALAERFGG</sequence>
<dbReference type="InterPro" id="IPR019587">
    <property type="entry name" value="Polyketide_cyclase/dehydratase"/>
</dbReference>
<name>A0A1H4GGE8_9RHOB</name>